<feature type="non-terminal residue" evidence="3">
    <location>
        <position position="1"/>
    </location>
</feature>
<name>Q4SX66_TETNG</name>
<organism evidence="3">
    <name type="scientific">Tetraodon nigroviridis</name>
    <name type="common">Spotted green pufferfish</name>
    <name type="synonym">Chelonodon nigroviridis</name>
    <dbReference type="NCBI Taxonomy" id="99883"/>
    <lineage>
        <taxon>Eukaryota</taxon>
        <taxon>Metazoa</taxon>
        <taxon>Chordata</taxon>
        <taxon>Craniata</taxon>
        <taxon>Vertebrata</taxon>
        <taxon>Euteleostomi</taxon>
        <taxon>Actinopterygii</taxon>
        <taxon>Neopterygii</taxon>
        <taxon>Teleostei</taxon>
        <taxon>Neoteleostei</taxon>
        <taxon>Acanthomorphata</taxon>
        <taxon>Eupercaria</taxon>
        <taxon>Tetraodontiformes</taxon>
        <taxon>Tetradontoidea</taxon>
        <taxon>Tetraodontidae</taxon>
        <taxon>Tetraodon</taxon>
    </lineage>
</organism>
<sequence length="323" mass="36143">RILQYGQMSMSSEATEGEERVIKASVEAGGDQGLLNLLTDDTVFYVGGYPTTFSPPLQLTLPNFKGCIELETLNEEVLSLYNFERSFQLNTTKEKPCGRSAFISILPSKGFTFEGELTSSLVVKHRSKPALTQAWVNDAAYFDGTGFAQITFAEESTRMQRFEQEVKLLSQDGILLLLHNENQFLCLAVLQGQLKVFYDFTGDLVELEPKDPSSEYLRISDADPKTIEIIVLRSSTNRVVVRNNRMGLYTHTFTENIPSFSHSYYLGGVPQDKMPAQLKSLFPKQGSLKGCFRNVKAQNSHIDLKRMISSGVSFGCNSDLLVR</sequence>
<dbReference type="PANTHER" id="PTHR15036:SF67">
    <property type="entry name" value="LAMININ SUBUNIT ALPHA-LIKE PROTEIN"/>
    <property type="match status" value="1"/>
</dbReference>
<reference evidence="3" key="2">
    <citation type="submission" date="2004-02" db="EMBL/GenBank/DDBJ databases">
        <authorList>
            <consortium name="Genoscope"/>
            <consortium name="Whitehead Institute Centre for Genome Research"/>
        </authorList>
    </citation>
    <scope>NUCLEOTIDE SEQUENCE</scope>
</reference>
<comment type="caution">
    <text evidence="3">The sequence shown here is derived from an EMBL/GenBank/DDBJ whole genome shotgun (WGS) entry which is preliminary data.</text>
</comment>
<comment type="caution">
    <text evidence="1">Lacks conserved residue(s) required for the propagation of feature annotation.</text>
</comment>
<accession>Q4SX66</accession>
<feature type="non-terminal residue" evidence="3">
    <location>
        <position position="323"/>
    </location>
</feature>
<dbReference type="EMBL" id="CAAE01012931">
    <property type="protein sequence ID" value="CAF94766.1"/>
    <property type="molecule type" value="Genomic_DNA"/>
</dbReference>
<gene>
    <name evidence="3" type="ORF">GSTENG00011100001</name>
</gene>
<evidence type="ECO:0000313" key="3">
    <source>
        <dbReference type="EMBL" id="CAF94766.1"/>
    </source>
</evidence>
<dbReference type="KEGG" id="tng:GSTEN00011100G001"/>
<dbReference type="InterPro" id="IPR013320">
    <property type="entry name" value="ConA-like_dom_sf"/>
</dbReference>
<dbReference type="SUPFAM" id="SSF49899">
    <property type="entry name" value="Concanavalin A-like lectins/glucanases"/>
    <property type="match status" value="2"/>
</dbReference>
<proteinExistence type="predicted"/>
<dbReference type="InterPro" id="IPR050372">
    <property type="entry name" value="Neurexin-related_CASP"/>
</dbReference>
<feature type="domain" description="Laminin G" evidence="2">
    <location>
        <begin position="1"/>
        <end position="97"/>
    </location>
</feature>
<dbReference type="AlphaFoldDB" id="Q4SX66"/>
<dbReference type="InterPro" id="IPR001791">
    <property type="entry name" value="Laminin_G"/>
</dbReference>
<dbReference type="PANTHER" id="PTHR15036">
    <property type="entry name" value="PIKACHURIN-LIKE PROTEIN"/>
    <property type="match status" value="1"/>
</dbReference>
<dbReference type="Pfam" id="PF02210">
    <property type="entry name" value="Laminin_G_2"/>
    <property type="match status" value="1"/>
</dbReference>
<dbReference type="OrthoDB" id="10011303at2759"/>
<evidence type="ECO:0000256" key="1">
    <source>
        <dbReference type="PROSITE-ProRule" id="PRU00122"/>
    </source>
</evidence>
<reference evidence="3" key="1">
    <citation type="journal article" date="2004" name="Nature">
        <title>Genome duplication in the teleost fish Tetraodon nigroviridis reveals the early vertebrate proto-karyotype.</title>
        <authorList>
            <person name="Jaillon O."/>
            <person name="Aury J.-M."/>
            <person name="Brunet F."/>
            <person name="Petit J.-L."/>
            <person name="Stange-Thomann N."/>
            <person name="Mauceli E."/>
            <person name="Bouneau L."/>
            <person name="Fischer C."/>
            <person name="Ozouf-Costaz C."/>
            <person name="Bernot A."/>
            <person name="Nicaud S."/>
            <person name="Jaffe D."/>
            <person name="Fisher S."/>
            <person name="Lutfalla G."/>
            <person name="Dossat C."/>
            <person name="Segurens B."/>
            <person name="Dasilva C."/>
            <person name="Salanoubat M."/>
            <person name="Levy M."/>
            <person name="Boudet N."/>
            <person name="Castellano S."/>
            <person name="Anthouard V."/>
            <person name="Jubin C."/>
            <person name="Castelli V."/>
            <person name="Katinka M."/>
            <person name="Vacherie B."/>
            <person name="Biemont C."/>
            <person name="Skalli Z."/>
            <person name="Cattolico L."/>
            <person name="Poulain J."/>
            <person name="De Berardinis V."/>
            <person name="Cruaud C."/>
            <person name="Duprat S."/>
            <person name="Brottier P."/>
            <person name="Coutanceau J.-P."/>
            <person name="Gouzy J."/>
            <person name="Parra G."/>
            <person name="Lardier G."/>
            <person name="Chapple C."/>
            <person name="McKernan K.J."/>
            <person name="McEwan P."/>
            <person name="Bosak S."/>
            <person name="Kellis M."/>
            <person name="Volff J.-N."/>
            <person name="Guigo R."/>
            <person name="Zody M.C."/>
            <person name="Mesirov J."/>
            <person name="Lindblad-Toh K."/>
            <person name="Birren B."/>
            <person name="Nusbaum C."/>
            <person name="Kahn D."/>
            <person name="Robinson-Rechavi M."/>
            <person name="Laudet V."/>
            <person name="Schachter V."/>
            <person name="Quetier F."/>
            <person name="Saurin W."/>
            <person name="Scarpelli C."/>
            <person name="Wincker P."/>
            <person name="Lander E.S."/>
            <person name="Weissenbach J."/>
            <person name="Roest Crollius H."/>
        </authorList>
    </citation>
    <scope>NUCLEOTIDE SEQUENCE [LARGE SCALE GENOMIC DNA]</scope>
</reference>
<dbReference type="SMART" id="SM00282">
    <property type="entry name" value="LamG"/>
    <property type="match status" value="1"/>
</dbReference>
<dbReference type="PROSITE" id="PS50025">
    <property type="entry name" value="LAM_G_DOMAIN"/>
    <property type="match status" value="2"/>
</dbReference>
<feature type="domain" description="Laminin G" evidence="2">
    <location>
        <begin position="137"/>
        <end position="316"/>
    </location>
</feature>
<evidence type="ECO:0000259" key="2">
    <source>
        <dbReference type="PROSITE" id="PS50025"/>
    </source>
</evidence>
<dbReference type="Gene3D" id="2.60.120.200">
    <property type="match status" value="2"/>
</dbReference>
<protein>
    <submittedName>
        <fullName evidence="3">(spotted green pufferfish) hypothetical protein</fullName>
    </submittedName>
</protein>
<dbReference type="CDD" id="cd00110">
    <property type="entry name" value="LamG"/>
    <property type="match status" value="1"/>
</dbReference>